<name>A0AAE1NLB5_9EUCA</name>
<reference evidence="2" key="1">
    <citation type="submission" date="2023-11" db="EMBL/GenBank/DDBJ databases">
        <title>Genome assemblies of two species of porcelain crab, Petrolisthes cinctipes and Petrolisthes manimaculis (Anomura: Porcellanidae).</title>
        <authorList>
            <person name="Angst P."/>
        </authorList>
    </citation>
    <scope>NUCLEOTIDE SEQUENCE</scope>
    <source>
        <strain evidence="2">PB745_02</strain>
        <tissue evidence="2">Gill</tissue>
    </source>
</reference>
<dbReference type="SUPFAM" id="SSF53098">
    <property type="entry name" value="Ribonuclease H-like"/>
    <property type="match status" value="1"/>
</dbReference>
<dbReference type="InterPro" id="IPR036397">
    <property type="entry name" value="RNaseH_sf"/>
</dbReference>
<dbReference type="Proteomes" id="UP001292094">
    <property type="component" value="Unassembled WGS sequence"/>
</dbReference>
<dbReference type="Gene3D" id="3.30.420.10">
    <property type="entry name" value="Ribonuclease H-like superfamily/Ribonuclease H"/>
    <property type="match status" value="1"/>
</dbReference>
<gene>
    <name evidence="2" type="ORF">Pmani_036284</name>
</gene>
<dbReference type="GO" id="GO:0003676">
    <property type="term" value="F:nucleic acid binding"/>
    <property type="evidence" value="ECO:0007669"/>
    <property type="project" value="InterPro"/>
</dbReference>
<dbReference type="EMBL" id="JAWZYT010005347">
    <property type="protein sequence ID" value="KAK4290851.1"/>
    <property type="molecule type" value="Genomic_DNA"/>
</dbReference>
<evidence type="ECO:0000259" key="1">
    <source>
        <dbReference type="Pfam" id="PF18701"/>
    </source>
</evidence>
<keyword evidence="3" id="KW-1185">Reference proteome</keyword>
<dbReference type="PANTHER" id="PTHR47331">
    <property type="entry name" value="PHD-TYPE DOMAIN-CONTAINING PROTEIN"/>
    <property type="match status" value="1"/>
</dbReference>
<organism evidence="2 3">
    <name type="scientific">Petrolisthes manimaculis</name>
    <dbReference type="NCBI Taxonomy" id="1843537"/>
    <lineage>
        <taxon>Eukaryota</taxon>
        <taxon>Metazoa</taxon>
        <taxon>Ecdysozoa</taxon>
        <taxon>Arthropoda</taxon>
        <taxon>Crustacea</taxon>
        <taxon>Multicrustacea</taxon>
        <taxon>Malacostraca</taxon>
        <taxon>Eumalacostraca</taxon>
        <taxon>Eucarida</taxon>
        <taxon>Decapoda</taxon>
        <taxon>Pleocyemata</taxon>
        <taxon>Anomura</taxon>
        <taxon>Galatheoidea</taxon>
        <taxon>Porcellanidae</taxon>
        <taxon>Petrolisthes</taxon>
    </lineage>
</organism>
<dbReference type="Pfam" id="PF03564">
    <property type="entry name" value="DUF1759"/>
    <property type="match status" value="1"/>
</dbReference>
<dbReference type="PANTHER" id="PTHR47331:SF2">
    <property type="match status" value="1"/>
</dbReference>
<sequence>MESEHVKQLKQQRATAKRRFTRKVNIFRESVCQEDPLSVLQHNYGEVSHAYIEVENIHEKYVELLIETTTDEDLIEDEDQYIMDIERKRNDSHALLAKKSDQQLKVNVSKAKVKVKALDPPVFNGDIREYPAFKADFERLMNDSFGKDPFALKQCLSGDALKAVKGVEIDYDQMFKRLDEKYGNCRKIVDVVLCDLKSLRKISDGDSKGFVKMVEKVERCWLDLKRMNLASEMNTSNTVSHIEKILPMTQKREWVILAEDITDPQKIFEELLEFLLKEKRVLEYMDSSIRSTVSLEKVNIHSINGSHGPDLGVPNGSCEIVEAIKKLQENQECQNKKLEQFYIDLAEGYSTEDFLTTFRRFVALRGFPRMIHSDGGSQLVAASKELRQIMSTWNMSDIIQFGSNEGLSWSFNKAADAPWQNGCSEALIKVIKRSIMMSIGDSVLTFGELQTVLFEVANLTNERPIGIKPGTDLELGNYLCPNDLLLGRASVKVPSGAWDNTGNSKHRLEFIQKIVTNFWRRWQRDYFPTLIVRQKWHVSKRNVKVGDIVLLQESNAVIGKWKLAQVVLVIPGHDDKVRNVTLRYKIQKPDKKYNGEPDMLVNSIHEFEYATVFNSTIPALKVTSCIMVVIHLDWRAIVVETLSIKKL</sequence>
<accession>A0AAE1NLB5</accession>
<evidence type="ECO:0000313" key="3">
    <source>
        <dbReference type="Proteomes" id="UP001292094"/>
    </source>
</evidence>
<proteinExistence type="predicted"/>
<feature type="domain" description="DUF5641" evidence="1">
    <location>
        <begin position="507"/>
        <end position="585"/>
    </location>
</feature>
<dbReference type="InterPro" id="IPR005312">
    <property type="entry name" value="DUF1759"/>
</dbReference>
<comment type="caution">
    <text evidence="2">The sequence shown here is derived from an EMBL/GenBank/DDBJ whole genome shotgun (WGS) entry which is preliminary data.</text>
</comment>
<evidence type="ECO:0000313" key="2">
    <source>
        <dbReference type="EMBL" id="KAK4290851.1"/>
    </source>
</evidence>
<protein>
    <recommendedName>
        <fullName evidence="1">DUF5641 domain-containing protein</fullName>
    </recommendedName>
</protein>
<dbReference type="AlphaFoldDB" id="A0AAE1NLB5"/>
<dbReference type="Pfam" id="PF18701">
    <property type="entry name" value="DUF5641"/>
    <property type="match status" value="1"/>
</dbReference>
<dbReference type="InterPro" id="IPR012337">
    <property type="entry name" value="RNaseH-like_sf"/>
</dbReference>
<dbReference type="InterPro" id="IPR040676">
    <property type="entry name" value="DUF5641"/>
</dbReference>